<name>A0A645EB04_9ZZZZ</name>
<proteinExistence type="predicted"/>
<sequence>MALSFSNVQNAYKVFNEIKKTVLPELRINSWPEDMADWSERERENPHLCKVYGFDRKSDDGWESLVFFVKNPSDELKQKFDELKSMVRNSSIARPYGEGSNIWKFGWF</sequence>
<gene>
    <name evidence="1" type="ORF">SDC9_145687</name>
</gene>
<accession>A0A645EB04</accession>
<comment type="caution">
    <text evidence="1">The sequence shown here is derived from an EMBL/GenBank/DDBJ whole genome shotgun (WGS) entry which is preliminary data.</text>
</comment>
<organism evidence="1">
    <name type="scientific">bioreactor metagenome</name>
    <dbReference type="NCBI Taxonomy" id="1076179"/>
    <lineage>
        <taxon>unclassified sequences</taxon>
        <taxon>metagenomes</taxon>
        <taxon>ecological metagenomes</taxon>
    </lineage>
</organism>
<dbReference type="EMBL" id="VSSQ01044659">
    <property type="protein sequence ID" value="MPM98499.1"/>
    <property type="molecule type" value="Genomic_DNA"/>
</dbReference>
<evidence type="ECO:0000313" key="1">
    <source>
        <dbReference type="EMBL" id="MPM98499.1"/>
    </source>
</evidence>
<protein>
    <submittedName>
        <fullName evidence="1">Uncharacterized protein</fullName>
    </submittedName>
</protein>
<reference evidence="1" key="1">
    <citation type="submission" date="2019-08" db="EMBL/GenBank/DDBJ databases">
        <authorList>
            <person name="Kucharzyk K."/>
            <person name="Murdoch R.W."/>
            <person name="Higgins S."/>
            <person name="Loffler F."/>
        </authorList>
    </citation>
    <scope>NUCLEOTIDE SEQUENCE</scope>
</reference>
<dbReference type="AlphaFoldDB" id="A0A645EB04"/>